<dbReference type="OMA" id="QIPLAYD"/>
<feature type="compositionally biased region" description="Pro residues" evidence="1">
    <location>
        <begin position="242"/>
        <end position="269"/>
    </location>
</feature>
<evidence type="ECO:0008006" key="6">
    <source>
        <dbReference type="Google" id="ProtNLM"/>
    </source>
</evidence>
<organism evidence="4 5">
    <name type="scientific">Hyaloperonospora arabidopsidis (strain Emoy2)</name>
    <name type="common">Downy mildew agent</name>
    <name type="synonym">Peronospora arabidopsidis</name>
    <dbReference type="NCBI Taxonomy" id="559515"/>
    <lineage>
        <taxon>Eukaryota</taxon>
        <taxon>Sar</taxon>
        <taxon>Stramenopiles</taxon>
        <taxon>Oomycota</taxon>
        <taxon>Peronosporomycetes</taxon>
        <taxon>Peronosporales</taxon>
        <taxon>Peronosporaceae</taxon>
        <taxon>Hyaloperonospora</taxon>
    </lineage>
</organism>
<dbReference type="InParanoid" id="M4BCH2"/>
<evidence type="ECO:0000313" key="5">
    <source>
        <dbReference type="Proteomes" id="UP000011713"/>
    </source>
</evidence>
<keyword evidence="5" id="KW-1185">Reference proteome</keyword>
<feature type="region of interest" description="Disordered" evidence="1">
    <location>
        <begin position="367"/>
        <end position="433"/>
    </location>
</feature>
<keyword evidence="2" id="KW-1133">Transmembrane helix</keyword>
<feature type="signal peptide" evidence="3">
    <location>
        <begin position="1"/>
        <end position="19"/>
    </location>
</feature>
<feature type="compositionally biased region" description="Polar residues" evidence="1">
    <location>
        <begin position="592"/>
        <end position="602"/>
    </location>
</feature>
<feature type="compositionally biased region" description="Pro residues" evidence="1">
    <location>
        <begin position="277"/>
        <end position="311"/>
    </location>
</feature>
<reference evidence="5" key="1">
    <citation type="journal article" date="2010" name="Science">
        <title>Signatures of adaptation to obligate biotrophy in the Hyaloperonospora arabidopsidis genome.</title>
        <authorList>
            <person name="Baxter L."/>
            <person name="Tripathy S."/>
            <person name="Ishaque N."/>
            <person name="Boot N."/>
            <person name="Cabral A."/>
            <person name="Kemen E."/>
            <person name="Thines M."/>
            <person name="Ah-Fong A."/>
            <person name="Anderson R."/>
            <person name="Badejoko W."/>
            <person name="Bittner-Eddy P."/>
            <person name="Boore J.L."/>
            <person name="Chibucos M.C."/>
            <person name="Coates M."/>
            <person name="Dehal P."/>
            <person name="Delehaunty K."/>
            <person name="Dong S."/>
            <person name="Downton P."/>
            <person name="Dumas B."/>
            <person name="Fabro G."/>
            <person name="Fronick C."/>
            <person name="Fuerstenberg S.I."/>
            <person name="Fulton L."/>
            <person name="Gaulin E."/>
            <person name="Govers F."/>
            <person name="Hughes L."/>
            <person name="Humphray S."/>
            <person name="Jiang R.H."/>
            <person name="Judelson H."/>
            <person name="Kamoun S."/>
            <person name="Kyung K."/>
            <person name="Meijer H."/>
            <person name="Minx P."/>
            <person name="Morris P."/>
            <person name="Nelson J."/>
            <person name="Phuntumart V."/>
            <person name="Qutob D."/>
            <person name="Rehmany A."/>
            <person name="Rougon-Cardoso A."/>
            <person name="Ryden P."/>
            <person name="Torto-Alalibo T."/>
            <person name="Studholme D."/>
            <person name="Wang Y."/>
            <person name="Win J."/>
            <person name="Wood J."/>
            <person name="Clifton S.W."/>
            <person name="Rogers J."/>
            <person name="Van den Ackerveken G."/>
            <person name="Jones J.D."/>
            <person name="McDowell J.M."/>
            <person name="Beynon J."/>
            <person name="Tyler B.M."/>
        </authorList>
    </citation>
    <scope>NUCLEOTIDE SEQUENCE [LARGE SCALE GENOMIC DNA]</scope>
    <source>
        <strain evidence="5">Emoy2</strain>
    </source>
</reference>
<evidence type="ECO:0000256" key="2">
    <source>
        <dbReference type="SAM" id="Phobius"/>
    </source>
</evidence>
<accession>M4BCH2</accession>
<dbReference type="EnsemblProtists" id="HpaT803988">
    <property type="protein sequence ID" value="HpaP803988"/>
    <property type="gene ID" value="HpaG803988"/>
</dbReference>
<proteinExistence type="predicted"/>
<feature type="region of interest" description="Disordered" evidence="1">
    <location>
        <begin position="242"/>
        <end position="330"/>
    </location>
</feature>
<dbReference type="EMBL" id="JH598136">
    <property type="status" value="NOT_ANNOTATED_CDS"/>
    <property type="molecule type" value="Genomic_DNA"/>
</dbReference>
<evidence type="ECO:0000256" key="1">
    <source>
        <dbReference type="SAM" id="MobiDB-lite"/>
    </source>
</evidence>
<keyword evidence="2" id="KW-0812">Transmembrane</keyword>
<name>M4BCH2_HYAAE</name>
<keyword evidence="3" id="KW-0732">Signal</keyword>
<reference evidence="4" key="2">
    <citation type="submission" date="2015-06" db="UniProtKB">
        <authorList>
            <consortium name="EnsemblProtists"/>
        </authorList>
    </citation>
    <scope>IDENTIFICATION</scope>
    <source>
        <strain evidence="4">Emoy2</strain>
    </source>
</reference>
<feature type="compositionally biased region" description="Basic residues" evidence="1">
    <location>
        <begin position="72"/>
        <end position="91"/>
    </location>
</feature>
<feature type="transmembrane region" description="Helical" evidence="2">
    <location>
        <begin position="478"/>
        <end position="500"/>
    </location>
</feature>
<evidence type="ECO:0000256" key="3">
    <source>
        <dbReference type="SAM" id="SignalP"/>
    </source>
</evidence>
<feature type="region of interest" description="Disordered" evidence="1">
    <location>
        <begin position="128"/>
        <end position="153"/>
    </location>
</feature>
<feature type="compositionally biased region" description="Low complexity" evidence="1">
    <location>
        <begin position="367"/>
        <end position="408"/>
    </location>
</feature>
<dbReference type="eggNOG" id="ENOG502S6AG">
    <property type="taxonomic scope" value="Eukaryota"/>
</dbReference>
<feature type="region of interest" description="Disordered" evidence="1">
    <location>
        <begin position="446"/>
        <end position="472"/>
    </location>
</feature>
<feature type="chain" id="PRO_5004048604" description="RxLR effector candidate protein" evidence="3">
    <location>
        <begin position="20"/>
        <end position="699"/>
    </location>
</feature>
<dbReference type="Proteomes" id="UP000011713">
    <property type="component" value="Unassembled WGS sequence"/>
</dbReference>
<keyword evidence="2" id="KW-0472">Membrane</keyword>
<protein>
    <recommendedName>
        <fullName evidence="6">RxLR effector candidate protein</fullName>
    </recommendedName>
</protein>
<sequence>MLVLVLGLVVGLVVTDVNAQTGASVPPVMVMSDLEMDLTATEVDTRPATVLPAGHDEEDDTSASSSWNVSRFHRGGVRRSRSRTRRRKKATTSRLIVSEGVPATIAPASTETAAESEVAAREMLRGVPGAVGTLPTPAVDAYNTPEAPTPVRTEPSVPAVVLAAAPTPAPVAPEVPKPAIVPTEAPTPAPIPAPTPALVPPKASMPAPIPAEAPLPAPIPGEVPAPIPPEAVIPAIVPADLPAPAPIPDEPPTPAPVPGDPPAPAPVPAPVLADAPTPAPIPGGPPTPAPVPGDPPRPALVPGEPPTPAPVPTEALTPGPTLASAALTPTPVPVPVDADVPLPPYNTTPEALPIVPAIATPTTAATTLPTDLPLEDNPSPINGSSSSNTPNSTTDSFDSDSDSTSASTHYEDATQDLVDESSDRTPDDSSSTPLVLTFAPIIADHTATDSSGDPELNHDVHHSNASTTSGRPRPLGGWKLALVVIGAICVVIVSIILVHMRHVRVVAANKRHRGSSQQRALESFFRQNRVTVGRETGISSGVFVTDPLTPRDEIAVTMPMDARFQTQTVDFTAAAAPAYIRRPCTPGVLDTPTDSHQGQEFDSFTGPAPLALSSSSSSLYWSNSVSSDANSSASRRSLDLSSQLLPPIPAAIRDTRTSSVTFNTDVMRDTNRSEQSRSGFSVRFTMSTSSDDVNWTSTS</sequence>
<evidence type="ECO:0000313" key="4">
    <source>
        <dbReference type="EnsemblProtists" id="HpaP803988"/>
    </source>
</evidence>
<feature type="region of interest" description="Disordered" evidence="1">
    <location>
        <begin position="72"/>
        <end position="93"/>
    </location>
</feature>
<dbReference type="VEuPathDB" id="FungiDB:HpaG803988"/>
<feature type="region of interest" description="Disordered" evidence="1">
    <location>
        <begin position="587"/>
        <end position="607"/>
    </location>
</feature>
<dbReference type="HOGENOM" id="CLU_361902_0_0_1"/>
<feature type="compositionally biased region" description="Low complexity" evidence="1">
    <location>
        <begin position="312"/>
        <end position="330"/>
    </location>
</feature>
<dbReference type="AlphaFoldDB" id="M4BCH2"/>